<dbReference type="GO" id="GO:0002009">
    <property type="term" value="P:morphogenesis of an epithelium"/>
    <property type="evidence" value="ECO:0007669"/>
    <property type="project" value="UniProtKB-ARBA"/>
</dbReference>
<dbReference type="SUPFAM" id="SSF56112">
    <property type="entry name" value="Protein kinase-like (PK-like)"/>
    <property type="match status" value="1"/>
</dbReference>
<accession>A0A7R8CQ15</accession>
<dbReference type="Proteomes" id="UP000675881">
    <property type="component" value="Chromosome 3"/>
</dbReference>
<keyword evidence="7" id="KW-1185">Reference proteome</keyword>
<dbReference type="AlphaFoldDB" id="A0A7R8CQ15"/>
<dbReference type="InterPro" id="IPR000980">
    <property type="entry name" value="SH2"/>
</dbReference>
<dbReference type="PROSITE" id="PS50001">
    <property type="entry name" value="SH2"/>
    <property type="match status" value="1"/>
</dbReference>
<dbReference type="OrthoDB" id="3256376at2759"/>
<evidence type="ECO:0000256" key="2">
    <source>
        <dbReference type="ARBA" id="ARBA00022741"/>
    </source>
</evidence>
<dbReference type="SUPFAM" id="SSF55550">
    <property type="entry name" value="SH2 domain"/>
    <property type="match status" value="2"/>
</dbReference>
<dbReference type="GO" id="GO:0005524">
    <property type="term" value="F:ATP binding"/>
    <property type="evidence" value="ECO:0007669"/>
    <property type="project" value="UniProtKB-KW"/>
</dbReference>
<keyword evidence="5" id="KW-0829">Tyrosine-protein kinase</keyword>
<dbReference type="GO" id="GO:0004715">
    <property type="term" value="F:non-membrane spanning protein tyrosine kinase activity"/>
    <property type="evidence" value="ECO:0007669"/>
    <property type="project" value="UniProtKB-EC"/>
</dbReference>
<dbReference type="PROSITE" id="PS50088">
    <property type="entry name" value="ANK_REPEAT"/>
    <property type="match status" value="2"/>
</dbReference>
<evidence type="ECO:0000256" key="4">
    <source>
        <dbReference type="ARBA" id="ARBA00022840"/>
    </source>
</evidence>
<dbReference type="Pfam" id="PF07714">
    <property type="entry name" value="PK_Tyr_Ser-Thr"/>
    <property type="match status" value="2"/>
</dbReference>
<dbReference type="EC" id="2.7.10.2" evidence="6"/>
<dbReference type="Pfam" id="PF12796">
    <property type="entry name" value="Ank_2"/>
    <property type="match status" value="1"/>
</dbReference>
<reference evidence="6" key="1">
    <citation type="submission" date="2021-02" db="EMBL/GenBank/DDBJ databases">
        <authorList>
            <person name="Bekaert M."/>
        </authorList>
    </citation>
    <scope>NUCLEOTIDE SEQUENCE</scope>
    <source>
        <strain evidence="6">IoA-00</strain>
    </source>
</reference>
<sequence>MESSFHGYLTRKEADNKLLPDPGNPGKEVHVKGPEVIHYQIRRHGKSKDDSLFSLAEKKSVVIQGLDELIRYYRFQPNNGLQHPLSTPLEGTVSPPPEVLLHGTENLLHRAAANGELTIVSELLKSGYRNVSAKNHDGQTATHLAAFYGFDRVIQELHKYNAPVNVADSSGYSPLHFACQANQPNCVKVLLEEAGADPTFRNQLTGWVPLHEAAWKGYTKCCQILIAFGSPALPRTPKNETPGDIARANSHIALATILDSNAPKKFKTSLSNWYHPDIDRQEAIRRLNEFNHGVDGTFLIRNISPPDVPMEKKSSLCINSPRIQHQKDRIPLESIQRNKVIGGGEFGLVYQGVYQSEEDHPCVVQLIGISCGPPILMVLELVPLGSLLEYLIDQKKYIQSSFEIALWAGQIASGMFQAKISDFGLSRSFMEDKDYYKASEGGRWPLKWYAPECVNYGTFSSASDVWSYGILLWEIYSFGSTPYENMNGSQTIQFVENVLEIYKASERPTFDELWQYFSKCSDYINIKELALPSEEE</sequence>
<dbReference type="InterPro" id="IPR001245">
    <property type="entry name" value="Ser-Thr/Tyr_kinase_cat_dom"/>
</dbReference>
<dbReference type="SMR" id="A0A7R8CQ15"/>
<evidence type="ECO:0000313" key="7">
    <source>
        <dbReference type="Proteomes" id="UP000675881"/>
    </source>
</evidence>
<dbReference type="PROSITE" id="PS50297">
    <property type="entry name" value="ANK_REP_REGION"/>
    <property type="match status" value="2"/>
</dbReference>
<proteinExistence type="predicted"/>
<dbReference type="CDD" id="cd00173">
    <property type="entry name" value="SH2"/>
    <property type="match status" value="1"/>
</dbReference>
<dbReference type="SUPFAM" id="SSF48403">
    <property type="entry name" value="Ankyrin repeat"/>
    <property type="match status" value="1"/>
</dbReference>
<organism evidence="6 7">
    <name type="scientific">Lepeophtheirus salmonis</name>
    <name type="common">Salmon louse</name>
    <name type="synonym">Caligus salmonis</name>
    <dbReference type="NCBI Taxonomy" id="72036"/>
    <lineage>
        <taxon>Eukaryota</taxon>
        <taxon>Metazoa</taxon>
        <taxon>Ecdysozoa</taxon>
        <taxon>Arthropoda</taxon>
        <taxon>Crustacea</taxon>
        <taxon>Multicrustacea</taxon>
        <taxon>Hexanauplia</taxon>
        <taxon>Copepoda</taxon>
        <taxon>Siphonostomatoida</taxon>
        <taxon>Caligidae</taxon>
        <taxon>Lepeophtheirus</taxon>
    </lineage>
</organism>
<dbReference type="InterPro" id="IPR036770">
    <property type="entry name" value="Ankyrin_rpt-contain_sf"/>
</dbReference>
<dbReference type="InterPro" id="IPR000719">
    <property type="entry name" value="Prot_kinase_dom"/>
</dbReference>
<dbReference type="Pfam" id="PF00023">
    <property type="entry name" value="Ank"/>
    <property type="match status" value="1"/>
</dbReference>
<dbReference type="Gene3D" id="1.25.40.20">
    <property type="entry name" value="Ankyrin repeat-containing domain"/>
    <property type="match status" value="1"/>
</dbReference>
<evidence type="ECO:0000256" key="5">
    <source>
        <dbReference type="ARBA" id="ARBA00023137"/>
    </source>
</evidence>
<dbReference type="Gene3D" id="1.10.510.10">
    <property type="entry name" value="Transferase(Phosphotransferase) domain 1"/>
    <property type="match status" value="2"/>
</dbReference>
<evidence type="ECO:0000313" key="6">
    <source>
        <dbReference type="EMBL" id="CAF2891070.1"/>
    </source>
</evidence>
<protein>
    <submittedName>
        <fullName evidence="6">SHARK</fullName>
        <ecNumber evidence="6">2.7.10.2</ecNumber>
    </submittedName>
</protein>
<dbReference type="SMART" id="SM00248">
    <property type="entry name" value="ANK"/>
    <property type="match status" value="4"/>
</dbReference>
<keyword evidence="1 6" id="KW-0808">Transferase</keyword>
<name>A0A7R8CQ15_LEPSM</name>
<dbReference type="InterPro" id="IPR036860">
    <property type="entry name" value="SH2_dom_sf"/>
</dbReference>
<evidence type="ECO:0000256" key="3">
    <source>
        <dbReference type="ARBA" id="ARBA00022777"/>
    </source>
</evidence>
<gene>
    <name evidence="6" type="ORF">LSAA_7205</name>
</gene>
<keyword evidence="4" id="KW-0067">ATP-binding</keyword>
<evidence type="ECO:0000256" key="1">
    <source>
        <dbReference type="ARBA" id="ARBA00022679"/>
    </source>
</evidence>
<dbReference type="PANTHER" id="PTHR24418">
    <property type="entry name" value="TYROSINE-PROTEIN KINASE"/>
    <property type="match status" value="1"/>
</dbReference>
<dbReference type="PROSITE" id="PS50011">
    <property type="entry name" value="PROTEIN_KINASE_DOM"/>
    <property type="match status" value="1"/>
</dbReference>
<dbReference type="EMBL" id="HG994582">
    <property type="protein sequence ID" value="CAF2891070.1"/>
    <property type="molecule type" value="Genomic_DNA"/>
</dbReference>
<keyword evidence="3" id="KW-0418">Kinase</keyword>
<dbReference type="InterPro" id="IPR011009">
    <property type="entry name" value="Kinase-like_dom_sf"/>
</dbReference>
<keyword evidence="2" id="KW-0547">Nucleotide-binding</keyword>
<dbReference type="InterPro" id="IPR002110">
    <property type="entry name" value="Ankyrin_rpt"/>
</dbReference>
<dbReference type="Pfam" id="PF00017">
    <property type="entry name" value="SH2"/>
    <property type="match status" value="1"/>
</dbReference>
<dbReference type="Gene3D" id="3.30.505.10">
    <property type="entry name" value="SH2 domain"/>
    <property type="match status" value="1"/>
</dbReference>
<dbReference type="InterPro" id="IPR050198">
    <property type="entry name" value="Non-receptor_tyrosine_kinases"/>
</dbReference>